<evidence type="ECO:0000313" key="6">
    <source>
        <dbReference type="EMBL" id="MBI4209925.1"/>
    </source>
</evidence>
<dbReference type="EMBL" id="JACQPB010000002">
    <property type="protein sequence ID" value="MBI4209925.1"/>
    <property type="molecule type" value="Genomic_DNA"/>
</dbReference>
<evidence type="ECO:0000256" key="4">
    <source>
        <dbReference type="ARBA" id="ARBA00023136"/>
    </source>
</evidence>
<dbReference type="Pfam" id="PF01040">
    <property type="entry name" value="UbiA"/>
    <property type="match status" value="1"/>
</dbReference>
<dbReference type="Gene3D" id="1.10.357.140">
    <property type="entry name" value="UbiA prenyltransferase"/>
    <property type="match status" value="1"/>
</dbReference>
<dbReference type="PANTHER" id="PTHR42723">
    <property type="entry name" value="CHLOROPHYLL SYNTHASE"/>
    <property type="match status" value="1"/>
</dbReference>
<evidence type="ECO:0000256" key="3">
    <source>
        <dbReference type="ARBA" id="ARBA00022989"/>
    </source>
</evidence>
<keyword evidence="3 5" id="KW-1133">Transmembrane helix</keyword>
<gene>
    <name evidence="6" type="ORF">HY544_00235</name>
</gene>
<dbReference type="AlphaFoldDB" id="A0A8T3YIQ8"/>
<dbReference type="PANTHER" id="PTHR42723:SF1">
    <property type="entry name" value="CHLOROPHYLL SYNTHASE, CHLOROPLASTIC"/>
    <property type="match status" value="1"/>
</dbReference>
<dbReference type="InterPro" id="IPR044878">
    <property type="entry name" value="UbiA_sf"/>
</dbReference>
<comment type="subcellular location">
    <subcellularLocation>
        <location evidence="1">Cell membrane</location>
        <topology evidence="1">Multi-pass membrane protein</topology>
    </subcellularLocation>
</comment>
<sequence length="267" mass="27300">MEAAAYLRAMRPGNCIISAAGVLAGSVIAAKALAFTAPLATGMAAAFLITGAGNAMNDFFDAEVDARLGKAKGAGKNTLAFSLALFATGLTAAYFTNVTAFAIAALATLLLMAYASLMHGLKYIGNLVVALGTALTLVFGAAISGDYAAALAVAAAAFFANAGREIIKDMEDMDGDRGVKTTLPMLVKHGTARAIVFALYFDAVSVGAAVYFAGAISGALYVPFFALSCVMLAKSYGLTGRRDFEEAQRFSKYGMLAALAAFVGGSL</sequence>
<feature type="transmembrane region" description="Helical" evidence="5">
    <location>
        <begin position="220"/>
        <end position="238"/>
    </location>
</feature>
<dbReference type="GO" id="GO:0005886">
    <property type="term" value="C:plasma membrane"/>
    <property type="evidence" value="ECO:0007669"/>
    <property type="project" value="UniProtKB-SubCell"/>
</dbReference>
<dbReference type="InterPro" id="IPR050475">
    <property type="entry name" value="Prenyltransferase_related"/>
</dbReference>
<evidence type="ECO:0000313" key="7">
    <source>
        <dbReference type="Proteomes" id="UP000732298"/>
    </source>
</evidence>
<feature type="transmembrane region" description="Helical" evidence="5">
    <location>
        <begin position="39"/>
        <end position="57"/>
    </location>
</feature>
<comment type="caution">
    <text evidence="6">The sequence shown here is derived from an EMBL/GenBank/DDBJ whole genome shotgun (WGS) entry which is preliminary data.</text>
</comment>
<evidence type="ECO:0000256" key="1">
    <source>
        <dbReference type="ARBA" id="ARBA00004651"/>
    </source>
</evidence>
<dbReference type="Proteomes" id="UP000732298">
    <property type="component" value="Unassembled WGS sequence"/>
</dbReference>
<feature type="transmembrane region" description="Helical" evidence="5">
    <location>
        <begin position="78"/>
        <end position="95"/>
    </location>
</feature>
<keyword evidence="2 5" id="KW-0812">Transmembrane</keyword>
<proteinExistence type="predicted"/>
<accession>A0A8T3YIQ8</accession>
<keyword evidence="4 5" id="KW-0472">Membrane</keyword>
<dbReference type="InterPro" id="IPR000537">
    <property type="entry name" value="UbiA_prenyltransferase"/>
</dbReference>
<feature type="transmembrane region" description="Helical" evidence="5">
    <location>
        <begin position="101"/>
        <end position="117"/>
    </location>
</feature>
<reference evidence="6" key="1">
    <citation type="submission" date="2020-07" db="EMBL/GenBank/DDBJ databases">
        <title>Huge and variable diversity of episymbiotic CPR bacteria and DPANN archaea in groundwater ecosystems.</title>
        <authorList>
            <person name="He C.Y."/>
            <person name="Keren R."/>
            <person name="Whittaker M."/>
            <person name="Farag I.F."/>
            <person name="Doudna J."/>
            <person name="Cate J.H.D."/>
            <person name="Banfield J.F."/>
        </authorList>
    </citation>
    <scope>NUCLEOTIDE SEQUENCE</scope>
    <source>
        <strain evidence="6">NC_groundwater_1296_Ag_S-0.2um_52_80</strain>
    </source>
</reference>
<evidence type="ECO:0000256" key="5">
    <source>
        <dbReference type="SAM" id="Phobius"/>
    </source>
</evidence>
<feature type="transmembrane region" description="Helical" evidence="5">
    <location>
        <begin position="124"/>
        <end position="143"/>
    </location>
</feature>
<name>A0A8T3YIQ8_9ARCH</name>
<dbReference type="GO" id="GO:0016765">
    <property type="term" value="F:transferase activity, transferring alkyl or aryl (other than methyl) groups"/>
    <property type="evidence" value="ECO:0007669"/>
    <property type="project" value="InterPro"/>
</dbReference>
<protein>
    <submittedName>
        <fullName evidence="6">UbiA family prenyltransferase</fullName>
    </submittedName>
</protein>
<organism evidence="6 7">
    <name type="scientific">Candidatus Iainarchaeum sp</name>
    <dbReference type="NCBI Taxonomy" id="3101447"/>
    <lineage>
        <taxon>Archaea</taxon>
        <taxon>Candidatus Iainarchaeota</taxon>
        <taxon>Candidatus Iainarchaeia</taxon>
        <taxon>Candidatus Iainarchaeales</taxon>
        <taxon>Candidatus Iainarchaeaceae</taxon>
        <taxon>Candidatus Iainarchaeum</taxon>
    </lineage>
</organism>
<evidence type="ECO:0000256" key="2">
    <source>
        <dbReference type="ARBA" id="ARBA00022692"/>
    </source>
</evidence>